<evidence type="ECO:0000313" key="10">
    <source>
        <dbReference type="Proteomes" id="UP000053841"/>
    </source>
</evidence>
<dbReference type="KEGG" id="bze:COCCADRAFT_85282"/>
<dbReference type="InterPro" id="IPR036864">
    <property type="entry name" value="Zn2-C6_fun-type_DNA-bd_sf"/>
</dbReference>
<dbReference type="Gene3D" id="4.10.240.10">
    <property type="entry name" value="Zn(2)-C6 fungal-type DNA-binding domain"/>
    <property type="match status" value="1"/>
</dbReference>
<evidence type="ECO:0000256" key="1">
    <source>
        <dbReference type="ARBA" id="ARBA00004123"/>
    </source>
</evidence>
<proteinExistence type="predicted"/>
<dbReference type="Proteomes" id="UP000053841">
    <property type="component" value="Unassembled WGS sequence"/>
</dbReference>
<dbReference type="eggNOG" id="ENOG502SSXE">
    <property type="taxonomic scope" value="Eukaryota"/>
</dbReference>
<dbReference type="AlphaFoldDB" id="W6YJ06"/>
<evidence type="ECO:0000256" key="7">
    <source>
        <dbReference type="ARBA" id="ARBA00023242"/>
    </source>
</evidence>
<dbReference type="EMBL" id="KI964550">
    <property type="protein sequence ID" value="EUC37560.1"/>
    <property type="molecule type" value="Genomic_DNA"/>
</dbReference>
<evidence type="ECO:0000259" key="8">
    <source>
        <dbReference type="PROSITE" id="PS50048"/>
    </source>
</evidence>
<dbReference type="PROSITE" id="PS50048">
    <property type="entry name" value="ZN2_CY6_FUNGAL_2"/>
    <property type="match status" value="1"/>
</dbReference>
<dbReference type="OrthoDB" id="3862662at2759"/>
<evidence type="ECO:0000256" key="6">
    <source>
        <dbReference type="ARBA" id="ARBA00023163"/>
    </source>
</evidence>
<dbReference type="Pfam" id="PF00172">
    <property type="entry name" value="Zn_clus"/>
    <property type="match status" value="1"/>
</dbReference>
<dbReference type="SMART" id="SM00066">
    <property type="entry name" value="GAL4"/>
    <property type="match status" value="1"/>
</dbReference>
<keyword evidence="10" id="KW-1185">Reference proteome</keyword>
<keyword evidence="2" id="KW-0479">Metal-binding</keyword>
<comment type="subcellular location">
    <subcellularLocation>
        <location evidence="1">Nucleus</location>
    </subcellularLocation>
</comment>
<evidence type="ECO:0000256" key="4">
    <source>
        <dbReference type="ARBA" id="ARBA00023015"/>
    </source>
</evidence>
<keyword evidence="3" id="KW-0862">Zinc</keyword>
<dbReference type="GO" id="GO:0005634">
    <property type="term" value="C:nucleus"/>
    <property type="evidence" value="ECO:0007669"/>
    <property type="project" value="UniProtKB-SubCell"/>
</dbReference>
<feature type="domain" description="Zn(2)-C6 fungal-type" evidence="8">
    <location>
        <begin position="27"/>
        <end position="57"/>
    </location>
</feature>
<dbReference type="PANTHER" id="PTHR47782:SF12">
    <property type="entry name" value="ZN(II)2CYS6 TRANSCRIPTION FACTOR (EUROFUNG)"/>
    <property type="match status" value="1"/>
</dbReference>
<protein>
    <recommendedName>
        <fullName evidence="8">Zn(2)-C6 fungal-type domain-containing protein</fullName>
    </recommendedName>
</protein>
<dbReference type="InterPro" id="IPR052202">
    <property type="entry name" value="Yeast_MetPath_Reg"/>
</dbReference>
<dbReference type="GO" id="GO:0045944">
    <property type="term" value="P:positive regulation of transcription by RNA polymerase II"/>
    <property type="evidence" value="ECO:0007669"/>
    <property type="project" value="TreeGrafter"/>
</dbReference>
<keyword evidence="6" id="KW-0804">Transcription</keyword>
<reference evidence="9 10" key="1">
    <citation type="journal article" date="2013" name="PLoS Genet.">
        <title>Comparative genome structure, secondary metabolite, and effector coding capacity across Cochliobolus pathogens.</title>
        <authorList>
            <person name="Condon B.J."/>
            <person name="Leng Y."/>
            <person name="Wu D."/>
            <person name="Bushley K.E."/>
            <person name="Ohm R.A."/>
            <person name="Otillar R."/>
            <person name="Martin J."/>
            <person name="Schackwitz W."/>
            <person name="Grimwood J."/>
            <person name="MohdZainudin N."/>
            <person name="Xue C."/>
            <person name="Wang R."/>
            <person name="Manning V.A."/>
            <person name="Dhillon B."/>
            <person name="Tu Z.J."/>
            <person name="Steffenson B.J."/>
            <person name="Salamov A."/>
            <person name="Sun H."/>
            <person name="Lowry S."/>
            <person name="LaButti K."/>
            <person name="Han J."/>
            <person name="Copeland A."/>
            <person name="Lindquist E."/>
            <person name="Barry K."/>
            <person name="Schmutz J."/>
            <person name="Baker S.E."/>
            <person name="Ciuffetti L.M."/>
            <person name="Grigoriev I.V."/>
            <person name="Zhong S."/>
            <person name="Turgeon B.G."/>
        </authorList>
    </citation>
    <scope>NUCLEOTIDE SEQUENCE [LARGE SCALE GENOMIC DNA]</scope>
    <source>
        <strain evidence="9 10">26-R-13</strain>
    </source>
</reference>
<dbReference type="GO" id="GO:0008270">
    <property type="term" value="F:zinc ion binding"/>
    <property type="evidence" value="ECO:0007669"/>
    <property type="project" value="InterPro"/>
</dbReference>
<organism evidence="9 10">
    <name type="scientific">Cochliobolus carbonum (strain 26-R-13)</name>
    <name type="common">Maize leaf spot fungus</name>
    <name type="synonym">Bipolaris zeicola</name>
    <dbReference type="NCBI Taxonomy" id="930089"/>
    <lineage>
        <taxon>Eukaryota</taxon>
        <taxon>Fungi</taxon>
        <taxon>Dikarya</taxon>
        <taxon>Ascomycota</taxon>
        <taxon>Pezizomycotina</taxon>
        <taxon>Dothideomycetes</taxon>
        <taxon>Pleosporomycetidae</taxon>
        <taxon>Pleosporales</taxon>
        <taxon>Pleosporineae</taxon>
        <taxon>Pleosporaceae</taxon>
        <taxon>Bipolaris</taxon>
    </lineage>
</organism>
<evidence type="ECO:0000256" key="5">
    <source>
        <dbReference type="ARBA" id="ARBA00023125"/>
    </source>
</evidence>
<keyword evidence="7" id="KW-0539">Nucleus</keyword>
<dbReference type="CDD" id="cd00067">
    <property type="entry name" value="GAL4"/>
    <property type="match status" value="1"/>
</dbReference>
<dbReference type="GO" id="GO:0043565">
    <property type="term" value="F:sequence-specific DNA binding"/>
    <property type="evidence" value="ECO:0007669"/>
    <property type="project" value="TreeGrafter"/>
</dbReference>
<dbReference type="PROSITE" id="PS00463">
    <property type="entry name" value="ZN2_CY6_FUNGAL_1"/>
    <property type="match status" value="1"/>
</dbReference>
<dbReference type="GO" id="GO:0000981">
    <property type="term" value="F:DNA-binding transcription factor activity, RNA polymerase II-specific"/>
    <property type="evidence" value="ECO:0007669"/>
    <property type="project" value="InterPro"/>
</dbReference>
<dbReference type="InterPro" id="IPR001138">
    <property type="entry name" value="Zn2Cys6_DnaBD"/>
</dbReference>
<name>W6YJ06_COCC2</name>
<accession>W6YJ06</accession>
<dbReference type="HOGENOM" id="CLU_124528_0_0_1"/>
<evidence type="ECO:0000256" key="2">
    <source>
        <dbReference type="ARBA" id="ARBA00022723"/>
    </source>
</evidence>
<dbReference type="PANTHER" id="PTHR47782">
    <property type="entry name" value="ZN(II)2CYS6 TRANSCRIPTION FACTOR (EUROFUNG)-RELATED"/>
    <property type="match status" value="1"/>
</dbReference>
<evidence type="ECO:0000313" key="9">
    <source>
        <dbReference type="EMBL" id="EUC37560.1"/>
    </source>
</evidence>
<dbReference type="SUPFAM" id="SSF57701">
    <property type="entry name" value="Zn2/Cys6 DNA-binding domain"/>
    <property type="match status" value="1"/>
</dbReference>
<gene>
    <name evidence="9" type="ORF">COCCADRAFT_85282</name>
</gene>
<keyword evidence="5" id="KW-0238">DNA-binding</keyword>
<dbReference type="GeneID" id="19151921"/>
<keyword evidence="4" id="KW-0805">Transcription regulation</keyword>
<sequence length="206" mass="22782">MLPKDSARVTEGGLLTATLQERFHAIACEACRLKKCKCDRRIPSCYQCQSASTACHYQEGGKRGLPAAYIKALEERLAATETALSATLIAIRNLAAEHNIDAHLNSAGSNSPLRQRSKAEKMEDWKHLPLQTRDQLMAWLQAQEDEGLAATTASRTECNESTHELEIHAAAPPRAVLEQLETCNQPIVPNALDGSPDSRQWIENYF</sequence>
<evidence type="ECO:0000256" key="3">
    <source>
        <dbReference type="ARBA" id="ARBA00022833"/>
    </source>
</evidence>
<dbReference type="RefSeq" id="XP_007708212.1">
    <property type="nucleotide sequence ID" value="XM_007710022.1"/>
</dbReference>